<evidence type="ECO:0000256" key="1">
    <source>
        <dbReference type="SAM" id="MobiDB-lite"/>
    </source>
</evidence>
<evidence type="ECO:0000256" key="3">
    <source>
        <dbReference type="SAM" id="SignalP"/>
    </source>
</evidence>
<dbReference type="EMBL" id="JBHSTP010000002">
    <property type="protein sequence ID" value="MFC6356283.1"/>
    <property type="molecule type" value="Genomic_DNA"/>
</dbReference>
<feature type="compositionally biased region" description="Low complexity" evidence="1">
    <location>
        <begin position="697"/>
        <end position="716"/>
    </location>
</feature>
<feature type="compositionally biased region" description="Polar residues" evidence="1">
    <location>
        <begin position="739"/>
        <end position="753"/>
    </location>
</feature>
<comment type="caution">
    <text evidence="4">The sequence shown here is derived from an EMBL/GenBank/DDBJ whole genome shotgun (WGS) entry which is preliminary data.</text>
</comment>
<keyword evidence="2" id="KW-1133">Transmembrane helix</keyword>
<evidence type="ECO:0000313" key="4">
    <source>
        <dbReference type="EMBL" id="MFC6356283.1"/>
    </source>
</evidence>
<feature type="signal peptide" evidence="3">
    <location>
        <begin position="1"/>
        <end position="21"/>
    </location>
</feature>
<feature type="region of interest" description="Disordered" evidence="1">
    <location>
        <begin position="697"/>
        <end position="753"/>
    </location>
</feature>
<dbReference type="Pfam" id="PF19516">
    <property type="entry name" value="DUF6049"/>
    <property type="match status" value="1"/>
</dbReference>
<name>A0ABW1VES7_9MICO</name>
<protein>
    <submittedName>
        <fullName evidence="4">DUF6049 family protein</fullName>
    </submittedName>
</protein>
<keyword evidence="3" id="KW-0732">Signal</keyword>
<dbReference type="Proteomes" id="UP001596306">
    <property type="component" value="Unassembled WGS sequence"/>
</dbReference>
<evidence type="ECO:0000256" key="2">
    <source>
        <dbReference type="SAM" id="Phobius"/>
    </source>
</evidence>
<feature type="transmembrane region" description="Helical" evidence="2">
    <location>
        <begin position="661"/>
        <end position="680"/>
    </location>
</feature>
<dbReference type="RefSeq" id="WP_386730480.1">
    <property type="nucleotide sequence ID" value="NZ_JBHSTP010000002.1"/>
</dbReference>
<dbReference type="InterPro" id="IPR046112">
    <property type="entry name" value="DUF6049"/>
</dbReference>
<reference evidence="5" key="1">
    <citation type="journal article" date="2019" name="Int. J. Syst. Evol. Microbiol.">
        <title>The Global Catalogue of Microorganisms (GCM) 10K type strain sequencing project: providing services to taxonomists for standard genome sequencing and annotation.</title>
        <authorList>
            <consortium name="The Broad Institute Genomics Platform"/>
            <consortium name="The Broad Institute Genome Sequencing Center for Infectious Disease"/>
            <person name="Wu L."/>
            <person name="Ma J."/>
        </authorList>
    </citation>
    <scope>NUCLEOTIDE SEQUENCE [LARGE SCALE GENOMIC DNA]</scope>
    <source>
        <strain evidence="5">CCUG 43304</strain>
    </source>
</reference>
<accession>A0ABW1VES7</accession>
<keyword evidence="5" id="KW-1185">Reference proteome</keyword>
<organism evidence="4 5">
    <name type="scientific">Luethyella okanaganae</name>
    <dbReference type="NCBI Taxonomy" id="69372"/>
    <lineage>
        <taxon>Bacteria</taxon>
        <taxon>Bacillati</taxon>
        <taxon>Actinomycetota</taxon>
        <taxon>Actinomycetes</taxon>
        <taxon>Micrococcales</taxon>
        <taxon>Microbacteriaceae</taxon>
        <taxon>Luethyella</taxon>
    </lineage>
</organism>
<gene>
    <name evidence="4" type="ORF">ACFQB0_09195</name>
</gene>
<evidence type="ECO:0000313" key="5">
    <source>
        <dbReference type="Proteomes" id="UP001596306"/>
    </source>
</evidence>
<keyword evidence="2" id="KW-0812">Transmembrane</keyword>
<feature type="chain" id="PRO_5045929446" evidence="3">
    <location>
        <begin position="22"/>
        <end position="753"/>
    </location>
</feature>
<proteinExistence type="predicted"/>
<sequence>MRIAAAAAAAALSFAPVSALAGTTTAGTTILPAAANTDDRVRIAVAPSDSAVLGPAHDLAVNVTITNSTEQSLDPGTVHVILDDTPIDTRSALESWLHPDDSPSTPGDIVASVPTPTIAQATSAVVPVTVPAASVGLDGSPLGAYGLTAKLTVDATANATASGRGIIVWSPGDAVVPTRLAIAMPITTPSGSDGLIPASTLETLTAPNGLLTRQLESVANRPVALGIDPMIIVSIRALGTSAPQSALDWLEQLYRLGNEVFPLAYADADPAVQVQAGLTTLLAPTSFDYTLDPANFAGPVADKTPMPAPGDATPTPAPAPGAVPTLDELLTWPYTVTGIAWPGDATVTTGDLKVFGANAVTTTILSSSNVTSQWTPRGSTTVGEMKAAVSDTELSAAVRDAVTAVTDVAWQGAMARATAVLAVAAAEDPTSTSTVLATLGRGWPPTTTRLTQTLDALATLPFAAPSAFSHMLTETPTAVALRDSPESEARVGAVSMLAAREGEIGDFSTTLADPTVLTGRERARLLALLANSWRANEEDWHTAVADHLSLTRGILDSVSVVQSSSINVVGSTAQIPIAVNNKFDQPVTVRVQVVPSNPRLVVEQQVGATIAAESSNTVQVPVSAKVGNGQVVLSVTLFSSTGTQLGSVSTIPVNVQADWEGLGAAILASLVVLFFGFGIWRNIRRRRRERAAGADQAAAAAEGSVVGEAGAGKASSTRQAGDEQETSPPSNDGSRDGDGTSTTPDAQRNSPRE</sequence>
<keyword evidence="2" id="KW-0472">Membrane</keyword>